<reference evidence="2" key="1">
    <citation type="submission" date="2016-08" db="EMBL/GenBank/DDBJ databases">
        <title>Complete genome of Cloacibacillus porcorum.</title>
        <authorList>
            <person name="Looft T."/>
            <person name="Bayles D.O."/>
            <person name="Alt D.P."/>
        </authorList>
    </citation>
    <scope>NUCLEOTIDE SEQUENCE [LARGE SCALE GENOMIC DNA]</scope>
    <source>
        <strain evidence="2">CL-84</strain>
    </source>
</reference>
<accession>A0A1B2I834</accession>
<keyword evidence="3" id="KW-1185">Reference proteome</keyword>
<dbReference type="AlphaFoldDB" id="A0A1B2I834"/>
<evidence type="ECO:0000313" key="3">
    <source>
        <dbReference type="Proteomes" id="UP000093044"/>
    </source>
</evidence>
<dbReference type="EMBL" id="CP016757">
    <property type="protein sequence ID" value="ANZ46144.1"/>
    <property type="molecule type" value="Genomic_DNA"/>
</dbReference>
<dbReference type="Proteomes" id="UP000093044">
    <property type="component" value="Chromosome"/>
</dbReference>
<organism evidence="2 3">
    <name type="scientific">Cloacibacillus porcorum</name>
    <dbReference type="NCBI Taxonomy" id="1197717"/>
    <lineage>
        <taxon>Bacteria</taxon>
        <taxon>Thermotogati</taxon>
        <taxon>Synergistota</taxon>
        <taxon>Synergistia</taxon>
        <taxon>Synergistales</taxon>
        <taxon>Synergistaceae</taxon>
        <taxon>Cloacibacillus</taxon>
    </lineage>
</organism>
<dbReference type="KEGG" id="cpor:BED41_14180"/>
<dbReference type="STRING" id="1197717.BED41_14180"/>
<evidence type="ECO:0000313" key="2">
    <source>
        <dbReference type="EMBL" id="ANZ46144.1"/>
    </source>
</evidence>
<gene>
    <name evidence="2" type="ORF">BED41_14180</name>
</gene>
<keyword evidence="1" id="KW-0472">Membrane</keyword>
<evidence type="ECO:0000256" key="1">
    <source>
        <dbReference type="SAM" id="Phobius"/>
    </source>
</evidence>
<protein>
    <submittedName>
        <fullName evidence="2">Uncharacterized protein</fullName>
    </submittedName>
</protein>
<sequence>MITSSFKKFVLITSFLLPPPRVYSRLRNELKLAYSALRPLRVNAVVFACFVMMQYLQYFDDG</sequence>
<keyword evidence="1" id="KW-0812">Transmembrane</keyword>
<proteinExistence type="predicted"/>
<keyword evidence="1" id="KW-1133">Transmembrane helix</keyword>
<feature type="transmembrane region" description="Helical" evidence="1">
    <location>
        <begin position="40"/>
        <end position="59"/>
    </location>
</feature>
<name>A0A1B2I834_9BACT</name>